<dbReference type="GO" id="GO:0000027">
    <property type="term" value="P:ribosomal large subunit assembly"/>
    <property type="evidence" value="ECO:0007669"/>
    <property type="project" value="TreeGrafter"/>
</dbReference>
<gene>
    <name evidence="4" type="ORF">K437DRAFT_43990</name>
</gene>
<accession>A0A066WMV0</accession>
<keyword evidence="2" id="KW-1133">Transmembrane helix</keyword>
<feature type="compositionally biased region" description="Acidic residues" evidence="1">
    <location>
        <begin position="346"/>
        <end position="359"/>
    </location>
</feature>
<dbReference type="OMA" id="KRTHAQI"/>
<feature type="region of interest" description="Disordered" evidence="1">
    <location>
        <begin position="1"/>
        <end position="41"/>
    </location>
</feature>
<dbReference type="InParanoid" id="A0A066WMV0"/>
<proteinExistence type="predicted"/>
<evidence type="ECO:0000313" key="4">
    <source>
        <dbReference type="EMBL" id="KDN51955.1"/>
    </source>
</evidence>
<dbReference type="GO" id="GO:0006364">
    <property type="term" value="P:rRNA processing"/>
    <property type="evidence" value="ECO:0007669"/>
    <property type="project" value="InterPro"/>
</dbReference>
<dbReference type="InterPro" id="IPR045112">
    <property type="entry name" value="PPAN-like"/>
</dbReference>
<organism evidence="4 5">
    <name type="scientific">Tilletiaria anomala (strain ATCC 24038 / CBS 436.72 / UBC 951)</name>
    <dbReference type="NCBI Taxonomy" id="1037660"/>
    <lineage>
        <taxon>Eukaryota</taxon>
        <taxon>Fungi</taxon>
        <taxon>Dikarya</taxon>
        <taxon>Basidiomycota</taxon>
        <taxon>Ustilaginomycotina</taxon>
        <taxon>Exobasidiomycetes</taxon>
        <taxon>Georgefischeriales</taxon>
        <taxon>Tilletiariaceae</taxon>
        <taxon>Tilletiaria</taxon>
    </lineage>
</organism>
<dbReference type="STRING" id="1037660.A0A066WMV0"/>
<keyword evidence="2" id="KW-0812">Transmembrane</keyword>
<dbReference type="FunCoup" id="A0A066WMV0">
    <property type="interactions" value="345"/>
</dbReference>
<dbReference type="Proteomes" id="UP000027361">
    <property type="component" value="Unassembled WGS sequence"/>
</dbReference>
<dbReference type="SMART" id="SM00879">
    <property type="entry name" value="Brix"/>
    <property type="match status" value="1"/>
</dbReference>
<keyword evidence="5" id="KW-1185">Reference proteome</keyword>
<sequence>MVKRQRRSTGGGHGKHRAKKRKAATNPGPLGSSSGSGDGGAKVPRSFILHSGAVSSSVSTLLHDLRSTFEPYTAANLRQTRSNRMKDFVNISGILGVSHMMVLHQPGMQRKNKAKIAAGDTLGSNGQSSVSAASDTGRVNLRIATLPHGPTLTFRVNKYSLRKDILHSQKRPPTRGNEYLTPPLLVLNNFTSQAQTGSDGKPLGTKGKEVQLMISLFQNLFPPIHVQTMHLSSARRIVLLHYNPATKTIDWRHYIIQVRPVGVSKRLRRVVEVNSATPASAVAAAAAAAGISLAGTSNKRKGLPDLGNVNDISDYVLGRRSRIGGGDESRDEDNGDDAHSGFETDASTDADDSDVEDGEGGSARRNTVDLFQDYMGRGNAGKASQRAREAGSNQRAVKLRELGPRMELRLIKIEEGFGGGEVLYHDYGAFFGSCFFLLPFSAVLIQ</sequence>
<dbReference type="AlphaFoldDB" id="A0A066WMV0"/>
<evidence type="ECO:0000256" key="2">
    <source>
        <dbReference type="SAM" id="Phobius"/>
    </source>
</evidence>
<dbReference type="EMBL" id="JMSN01000015">
    <property type="protein sequence ID" value="KDN51955.1"/>
    <property type="molecule type" value="Genomic_DNA"/>
</dbReference>
<evidence type="ECO:0000313" key="5">
    <source>
        <dbReference type="Proteomes" id="UP000027361"/>
    </source>
</evidence>
<feature type="domain" description="Brix" evidence="3">
    <location>
        <begin position="44"/>
        <end position="419"/>
    </location>
</feature>
<dbReference type="PANTHER" id="PTHR12661:SF5">
    <property type="entry name" value="SUPPRESSOR OF SWI4 1 HOMOLOG"/>
    <property type="match status" value="1"/>
</dbReference>
<dbReference type="OrthoDB" id="10261452at2759"/>
<dbReference type="InterPro" id="IPR007109">
    <property type="entry name" value="Brix"/>
</dbReference>
<feature type="region of interest" description="Disordered" evidence="1">
    <location>
        <begin position="320"/>
        <end position="363"/>
    </location>
</feature>
<dbReference type="GeneID" id="25267484"/>
<feature type="transmembrane region" description="Helical" evidence="2">
    <location>
        <begin position="88"/>
        <end position="107"/>
    </location>
</feature>
<comment type="caution">
    <text evidence="4">The sequence shown here is derived from an EMBL/GenBank/DDBJ whole genome shotgun (WGS) entry which is preliminary data.</text>
</comment>
<dbReference type="HOGENOM" id="CLU_026936_2_0_1"/>
<dbReference type="GO" id="GO:0030687">
    <property type="term" value="C:preribosome, large subunit precursor"/>
    <property type="evidence" value="ECO:0007669"/>
    <property type="project" value="TreeGrafter"/>
</dbReference>
<dbReference type="GO" id="GO:0019843">
    <property type="term" value="F:rRNA binding"/>
    <property type="evidence" value="ECO:0007669"/>
    <property type="project" value="InterPro"/>
</dbReference>
<keyword evidence="2" id="KW-0472">Membrane</keyword>
<evidence type="ECO:0000256" key="1">
    <source>
        <dbReference type="SAM" id="MobiDB-lite"/>
    </source>
</evidence>
<name>A0A066WMV0_TILAU</name>
<dbReference type="PROSITE" id="PS50833">
    <property type="entry name" value="BRIX"/>
    <property type="match status" value="1"/>
</dbReference>
<reference evidence="4 5" key="1">
    <citation type="submission" date="2014-05" db="EMBL/GenBank/DDBJ databases">
        <title>Draft genome sequence of a rare smut relative, Tilletiaria anomala UBC 951.</title>
        <authorList>
            <consortium name="DOE Joint Genome Institute"/>
            <person name="Toome M."/>
            <person name="Kuo A."/>
            <person name="Henrissat B."/>
            <person name="Lipzen A."/>
            <person name="Tritt A."/>
            <person name="Yoshinaga Y."/>
            <person name="Zane M."/>
            <person name="Barry K."/>
            <person name="Grigoriev I.V."/>
            <person name="Spatafora J.W."/>
            <person name="Aimea M.C."/>
        </authorList>
    </citation>
    <scope>NUCLEOTIDE SEQUENCE [LARGE SCALE GENOMIC DNA]</scope>
    <source>
        <strain evidence="4 5">UBC 951</strain>
    </source>
</reference>
<dbReference type="RefSeq" id="XP_013244792.1">
    <property type="nucleotide sequence ID" value="XM_013389338.1"/>
</dbReference>
<dbReference type="PANTHER" id="PTHR12661">
    <property type="entry name" value="PETER PAN-RELATED"/>
    <property type="match status" value="1"/>
</dbReference>
<protein>
    <submittedName>
        <fullName evidence="4">Brix-domain-containing protein</fullName>
    </submittedName>
</protein>
<dbReference type="Pfam" id="PF04427">
    <property type="entry name" value="Brix"/>
    <property type="match status" value="1"/>
</dbReference>
<evidence type="ECO:0000259" key="3">
    <source>
        <dbReference type="PROSITE" id="PS50833"/>
    </source>
</evidence>
<feature type="compositionally biased region" description="Basic residues" evidence="1">
    <location>
        <begin position="1"/>
        <end position="23"/>
    </location>
</feature>